<reference evidence="2" key="1">
    <citation type="journal article" date="2019" name="Int. J. Syst. Evol. Microbiol.">
        <title>The Global Catalogue of Microorganisms (GCM) 10K type strain sequencing project: providing services to taxonomists for standard genome sequencing and annotation.</title>
        <authorList>
            <consortium name="The Broad Institute Genomics Platform"/>
            <consortium name="The Broad Institute Genome Sequencing Center for Infectious Disease"/>
            <person name="Wu L."/>
            <person name="Ma J."/>
        </authorList>
    </citation>
    <scope>NUCLEOTIDE SEQUENCE [LARGE SCALE GENOMIC DNA]</scope>
    <source>
        <strain evidence="2">NBRC 112416</strain>
    </source>
</reference>
<sequence>MKSLPSRPDIDHLKRQAKELLAGYRRNAPDAVQRCRDGLPAAAGRDHDAILALGLRLHDAQSCIAREYGFASWADLKTFVEISRVRETDPATLVTAFLRLVYSGDIAGGTNRARPKIAARLLEENPELPRQDPWIACAVGDAETVRRRIESDAAWIDRPGGPLELTPLIAAGHSSLLSIPQYRDRLHRTVDLLLDAAPTPTAP</sequence>
<name>A0ABQ5W7E9_9HYPH</name>
<evidence type="ECO:0008006" key="3">
    <source>
        <dbReference type="Google" id="ProtNLM"/>
    </source>
</evidence>
<evidence type="ECO:0000313" key="1">
    <source>
        <dbReference type="EMBL" id="GLQ55902.1"/>
    </source>
</evidence>
<keyword evidence="2" id="KW-1185">Reference proteome</keyword>
<dbReference type="RefSeq" id="WP_284341316.1">
    <property type="nucleotide sequence ID" value="NZ_BSNS01000014.1"/>
</dbReference>
<proteinExistence type="predicted"/>
<gene>
    <name evidence="1" type="ORF">GCM10010862_31610</name>
</gene>
<organism evidence="1 2">
    <name type="scientific">Devosia nitrariae</name>
    <dbReference type="NCBI Taxonomy" id="2071872"/>
    <lineage>
        <taxon>Bacteria</taxon>
        <taxon>Pseudomonadati</taxon>
        <taxon>Pseudomonadota</taxon>
        <taxon>Alphaproteobacteria</taxon>
        <taxon>Hyphomicrobiales</taxon>
        <taxon>Devosiaceae</taxon>
        <taxon>Devosia</taxon>
    </lineage>
</organism>
<evidence type="ECO:0000313" key="2">
    <source>
        <dbReference type="Proteomes" id="UP001156691"/>
    </source>
</evidence>
<dbReference type="Proteomes" id="UP001156691">
    <property type="component" value="Unassembled WGS sequence"/>
</dbReference>
<accession>A0ABQ5W7E9</accession>
<protein>
    <recommendedName>
        <fullName evidence="3">RiboL-PSP-HEPN domain-containing protein</fullName>
    </recommendedName>
</protein>
<comment type="caution">
    <text evidence="1">The sequence shown here is derived from an EMBL/GenBank/DDBJ whole genome shotgun (WGS) entry which is preliminary data.</text>
</comment>
<dbReference type="EMBL" id="BSNS01000014">
    <property type="protein sequence ID" value="GLQ55902.1"/>
    <property type="molecule type" value="Genomic_DNA"/>
</dbReference>